<dbReference type="GO" id="GO:0008081">
    <property type="term" value="F:phosphoric diester hydrolase activity"/>
    <property type="evidence" value="ECO:0007669"/>
    <property type="project" value="UniProtKB-UniRule"/>
</dbReference>
<dbReference type="EC" id="2.7.7.59" evidence="6"/>
<comment type="catalytic activity">
    <reaction evidence="6">
        <text>[protein-PII]-L-tyrosine + UTP = [protein-PII]-uridylyl-L-tyrosine + diphosphate</text>
        <dbReference type="Rhea" id="RHEA:13673"/>
        <dbReference type="Rhea" id="RHEA-COMP:12147"/>
        <dbReference type="Rhea" id="RHEA-COMP:12148"/>
        <dbReference type="ChEBI" id="CHEBI:33019"/>
        <dbReference type="ChEBI" id="CHEBI:46398"/>
        <dbReference type="ChEBI" id="CHEBI:46858"/>
        <dbReference type="ChEBI" id="CHEBI:90602"/>
        <dbReference type="EC" id="2.7.7.59"/>
    </reaction>
</comment>
<keyword evidence="2 6" id="KW-0548">Nucleotidyltransferase</keyword>
<protein>
    <recommendedName>
        <fullName evidence="6">Bifunctional uridylyltransferase/uridylyl-removing enzyme</fullName>
        <shortName evidence="6">UTase/UR</shortName>
    </recommendedName>
    <alternativeName>
        <fullName evidence="6">Bifunctional [protein-PII] modification enzyme</fullName>
    </alternativeName>
    <alternativeName>
        <fullName evidence="6">Bifunctional nitrogen sensor protein</fullName>
    </alternativeName>
    <domain>
        <recommendedName>
            <fullName evidence="6">[Protein-PII] uridylyltransferase</fullName>
            <shortName evidence="6">PII uridylyltransferase</shortName>
            <shortName evidence="6">UTase</shortName>
            <ecNumber evidence="6">2.7.7.59</ecNumber>
        </recommendedName>
    </domain>
    <domain>
        <recommendedName>
            <fullName evidence="6">[Protein-PII]-UMP uridylyl-removing enzyme</fullName>
            <shortName evidence="6">UR</shortName>
            <ecNumber evidence="6">3.1.4.-</ecNumber>
        </recommendedName>
    </domain>
</protein>
<evidence type="ECO:0000256" key="3">
    <source>
        <dbReference type="ARBA" id="ARBA00022801"/>
    </source>
</evidence>
<dbReference type="InterPro" id="IPR002912">
    <property type="entry name" value="ACT_dom"/>
</dbReference>
<name>A0A7L5JRS3_9BACT</name>
<sequence>MHSKLSNEFEVAKNFKQKYKNYLNFSNKKITKDFCSNHTKKTDHFIFEIYNFILKKYFSDFLPNLNQIPICFVALGSYGREELCVYSDIDIMILYKNIPAYNAEKIIENFVSFAWDCGLSLGLRVVNIDELNKISLDDITIKTSFLESRFIFGSKNLYSSYEKSLEEIRTDKKELFLQAKLLERKNRLLKYPLSMQVNLKDGYGAIREANMLWWITNIIYGVKKTKDLVGKKFTNAEYKSYKNSINFVFLVRNTLHLVAKKKLDIITYDILPELSSRLNFSNEFIFMKTLFQDLHNIHNFSANIIKKIFNTISFKTENIIELKKYRFKKNVYICEQTVYCSQNRKILTLKELIKELLNFPKEVNNFDRSYIYFTSKTKIEPLDKKLVYNLLCNSNLYIILKLLYNANIINFVIPTFKQISNLPQFDGFHIHPVDIHTLNTLKFSYDIEDDFIRNLFNKFSIQQKIMLRLLCLFHDIGKGRKTDHHILGENIFKRFLKSLDFDDEFIKTGANIVKYHNLMIKTASNEDIYSQKTVLNFIGLFKNIKEIQLLYVLSYCDICAVDKKYFTSSISKLLVQLYNQCYLAFSNKDLIKESSRRAFRLNKIKTLEKYKILPNSLKRKIPQIASNQIFLRLKSEDILDIAIKSQDVETYSFEIINDDFLKLRIIRKISLNLGYLLGKLQYLNMSSMNIFKLYDEKKIFEISFSKPALEEELYLIEEIVNASFDMNKQITLKKPLILKNDIKIDFNHSENLASMKINAKDQKGLFAYIAKVFDDYHIDIESAKLLTRKNFAKDLLLIEKNENFSENISKIVEILTDS</sequence>
<dbReference type="Pfam" id="PF01966">
    <property type="entry name" value="HD"/>
    <property type="match status" value="1"/>
</dbReference>
<comment type="caution">
    <text evidence="6">Lacks conserved residue(s) required for the propagation of feature annotation.</text>
</comment>
<evidence type="ECO:0000259" key="7">
    <source>
        <dbReference type="PROSITE" id="PS51671"/>
    </source>
</evidence>
<dbReference type="GO" id="GO:0008773">
    <property type="term" value="F:[protein-PII] uridylyltransferase activity"/>
    <property type="evidence" value="ECO:0007669"/>
    <property type="project" value="UniProtKB-UniRule"/>
</dbReference>
<evidence type="ECO:0000259" key="8">
    <source>
        <dbReference type="PROSITE" id="PS51831"/>
    </source>
</evidence>
<evidence type="ECO:0000313" key="10">
    <source>
        <dbReference type="Proteomes" id="UP000509513"/>
    </source>
</evidence>
<dbReference type="GO" id="GO:0006808">
    <property type="term" value="P:regulation of nitrogen utilization"/>
    <property type="evidence" value="ECO:0007669"/>
    <property type="project" value="UniProtKB-UniRule"/>
</dbReference>
<gene>
    <name evidence="6 9" type="primary">glnD</name>
    <name evidence="9" type="ORF">ACBT_2031</name>
</gene>
<dbReference type="InterPro" id="IPR013546">
    <property type="entry name" value="PII_UdlTrfase/GS_AdlTrfase"/>
</dbReference>
<dbReference type="Proteomes" id="UP000509513">
    <property type="component" value="Chromosome"/>
</dbReference>
<dbReference type="Pfam" id="PF08335">
    <property type="entry name" value="GlnD_UR_UTase"/>
    <property type="match status" value="1"/>
</dbReference>
<dbReference type="InterPro" id="IPR010043">
    <property type="entry name" value="UTase/UR"/>
</dbReference>
<dbReference type="PANTHER" id="PTHR47320:SF1">
    <property type="entry name" value="BIFUNCTIONAL URIDYLYLTRANSFERASE_URIDYLYL-REMOVING ENZYME"/>
    <property type="match status" value="1"/>
</dbReference>
<organism evidence="9 10">
    <name type="scientific">Aliarcobacter cibarius</name>
    <dbReference type="NCBI Taxonomy" id="255507"/>
    <lineage>
        <taxon>Bacteria</taxon>
        <taxon>Pseudomonadati</taxon>
        <taxon>Campylobacterota</taxon>
        <taxon>Epsilonproteobacteria</taxon>
        <taxon>Campylobacterales</taxon>
        <taxon>Arcobacteraceae</taxon>
        <taxon>Aliarcobacter</taxon>
    </lineage>
</organism>
<reference evidence="9 10" key="1">
    <citation type="submission" date="2020-05" db="EMBL/GenBank/DDBJ databases">
        <title>Complete genome sequencing of Campylobacter and Arcobacter type strains.</title>
        <authorList>
            <person name="Miller W.G."/>
            <person name="Yee E."/>
        </authorList>
    </citation>
    <scope>NUCLEOTIDE SEQUENCE [LARGE SCALE GENOMIC DNA]</scope>
    <source>
        <strain evidence="9 10">LMG 21996</strain>
    </source>
</reference>
<dbReference type="PROSITE" id="PS51671">
    <property type="entry name" value="ACT"/>
    <property type="match status" value="1"/>
</dbReference>
<comment type="catalytic activity">
    <reaction evidence="6">
        <text>[protein-PII]-uridylyl-L-tyrosine + H2O = [protein-PII]-L-tyrosine + UMP + H(+)</text>
        <dbReference type="Rhea" id="RHEA:48600"/>
        <dbReference type="Rhea" id="RHEA-COMP:12147"/>
        <dbReference type="Rhea" id="RHEA-COMP:12148"/>
        <dbReference type="ChEBI" id="CHEBI:15377"/>
        <dbReference type="ChEBI" id="CHEBI:15378"/>
        <dbReference type="ChEBI" id="CHEBI:46858"/>
        <dbReference type="ChEBI" id="CHEBI:57865"/>
        <dbReference type="ChEBI" id="CHEBI:90602"/>
    </reaction>
</comment>
<proteinExistence type="inferred from homology"/>
<feature type="region of interest" description="Uridylyltransferase" evidence="6">
    <location>
        <begin position="1"/>
        <end position="319"/>
    </location>
</feature>
<accession>A0A7L5JRS3</accession>
<dbReference type="CDD" id="cd05401">
    <property type="entry name" value="NT_GlnE_GlnD_like"/>
    <property type="match status" value="1"/>
</dbReference>
<evidence type="ECO:0000256" key="5">
    <source>
        <dbReference type="ARBA" id="ARBA00023268"/>
    </source>
</evidence>
<dbReference type="RefSeq" id="WP_119183982.1">
    <property type="nucleotide sequence ID" value="NZ_CP054051.1"/>
</dbReference>
<evidence type="ECO:0000256" key="4">
    <source>
        <dbReference type="ARBA" id="ARBA00022842"/>
    </source>
</evidence>
<comment type="similarity">
    <text evidence="6">Belongs to the GlnD family.</text>
</comment>
<comment type="activity regulation">
    <text evidence="6">Uridylyltransferase (UTase) activity is inhibited by glutamine, while glutamine activates uridylyl-removing (UR) activity.</text>
</comment>
<dbReference type="PROSITE" id="PS51831">
    <property type="entry name" value="HD"/>
    <property type="match status" value="1"/>
</dbReference>
<dbReference type="InterPro" id="IPR006674">
    <property type="entry name" value="HD_domain"/>
</dbReference>
<feature type="domain" description="ACT" evidence="7">
    <location>
        <begin position="754"/>
        <end position="818"/>
    </location>
</feature>
<dbReference type="PANTHER" id="PTHR47320">
    <property type="entry name" value="BIFUNCTIONAL URIDYLYLTRANSFERASE/URIDYLYL-REMOVING ENZYME"/>
    <property type="match status" value="1"/>
</dbReference>
<dbReference type="Gene3D" id="1.10.3210.10">
    <property type="entry name" value="Hypothetical protein af1432"/>
    <property type="match status" value="1"/>
</dbReference>
<keyword evidence="4 6" id="KW-0460">Magnesium</keyword>
<keyword evidence="3 6" id="KW-0378">Hydrolase</keyword>
<evidence type="ECO:0000256" key="2">
    <source>
        <dbReference type="ARBA" id="ARBA00022695"/>
    </source>
</evidence>
<dbReference type="CDD" id="cd04873">
    <property type="entry name" value="ACT_UUR-ACR-like"/>
    <property type="match status" value="1"/>
</dbReference>
<dbReference type="EMBL" id="CP054051">
    <property type="protein sequence ID" value="QKJ27923.1"/>
    <property type="molecule type" value="Genomic_DNA"/>
</dbReference>
<dbReference type="EC" id="3.1.4.-" evidence="6"/>
<evidence type="ECO:0000256" key="1">
    <source>
        <dbReference type="ARBA" id="ARBA00022679"/>
    </source>
</evidence>
<dbReference type="HAMAP" id="MF_00277">
    <property type="entry name" value="PII_uridylyl_transf"/>
    <property type="match status" value="1"/>
</dbReference>
<evidence type="ECO:0000256" key="6">
    <source>
        <dbReference type="HAMAP-Rule" id="MF_00277"/>
    </source>
</evidence>
<dbReference type="AlphaFoldDB" id="A0A7L5JRS3"/>
<dbReference type="KEGG" id="acib:ACBT_2031"/>
<dbReference type="SUPFAM" id="SSF109604">
    <property type="entry name" value="HD-domain/PDEase-like"/>
    <property type="match status" value="1"/>
</dbReference>
<evidence type="ECO:0000313" key="9">
    <source>
        <dbReference type="EMBL" id="QKJ27923.1"/>
    </source>
</evidence>
<keyword evidence="1 6" id="KW-0808">Transferase</keyword>
<dbReference type="InterPro" id="IPR043519">
    <property type="entry name" value="NT_sf"/>
</dbReference>
<dbReference type="SUPFAM" id="SSF55021">
    <property type="entry name" value="ACT-like"/>
    <property type="match status" value="1"/>
</dbReference>
<comment type="function">
    <text evidence="6">Modifies, by uridylylation and deuridylylation, the PII regulatory proteins (GlnB and homologs), in response to the nitrogen status of the cell that GlnD senses through the glutamine level. Under low glutamine levels, catalyzes the conversion of the PII proteins and UTP to PII-UMP and PPi, while under higher glutamine levels, GlnD hydrolyzes PII-UMP to PII and UMP (deuridylylation). Thus, controls uridylylation state and activity of the PII proteins, and plays an important role in the regulation of nitrogen metabolism.</text>
</comment>
<feature type="domain" description="HD" evidence="8">
    <location>
        <begin position="433"/>
        <end position="556"/>
    </location>
</feature>
<comment type="cofactor">
    <cofactor evidence="6">
        <name>Mg(2+)</name>
        <dbReference type="ChEBI" id="CHEBI:18420"/>
    </cofactor>
</comment>
<comment type="domain">
    <text evidence="6">Has four distinct domains: an N-terminal nucleotidyltransferase (NT) domain responsible for UTase activity, a central HD domain that encodes UR activity, and two C-terminal ACT domains that seem to have a role in glutamine sensing.</text>
</comment>
<dbReference type="SUPFAM" id="SSF81301">
    <property type="entry name" value="Nucleotidyltransferase"/>
    <property type="match status" value="1"/>
</dbReference>
<dbReference type="InterPro" id="IPR045865">
    <property type="entry name" value="ACT-like_dom_sf"/>
</dbReference>
<dbReference type="InterPro" id="IPR005105">
    <property type="entry name" value="GlnD_Uridyltrans_N"/>
</dbReference>
<keyword evidence="5 6" id="KW-0511">Multifunctional enzyme</keyword>
<dbReference type="Pfam" id="PF03445">
    <property type="entry name" value="DUF294"/>
    <property type="match status" value="1"/>
</dbReference>